<evidence type="ECO:0000259" key="1">
    <source>
        <dbReference type="SMART" id="SM00471"/>
    </source>
</evidence>
<dbReference type="SMART" id="SM00471">
    <property type="entry name" value="HDc"/>
    <property type="match status" value="1"/>
</dbReference>
<keyword evidence="3" id="KW-1185">Reference proteome</keyword>
<name>A0ABP0TEQ1_9BRYO</name>
<dbReference type="Gene3D" id="1.10.472.50">
    <property type="entry name" value="HD-domain/PDEase-like"/>
    <property type="match status" value="1"/>
</dbReference>
<accession>A0ABP0TEQ1</accession>
<dbReference type="PANTHER" id="PTHR33594">
    <property type="entry name" value="SUPERFAMILY HYDROLASE, PUTATIVE (AFU_ORTHOLOGUE AFUA_1G03035)-RELATED"/>
    <property type="match status" value="1"/>
</dbReference>
<dbReference type="PANTHER" id="PTHR33594:SF1">
    <property type="entry name" value="HD_PDEASE DOMAIN-CONTAINING PROTEIN"/>
    <property type="match status" value="1"/>
</dbReference>
<dbReference type="CDD" id="cd00077">
    <property type="entry name" value="HDc"/>
    <property type="match status" value="1"/>
</dbReference>
<dbReference type="Pfam" id="PF01966">
    <property type="entry name" value="HD"/>
    <property type="match status" value="1"/>
</dbReference>
<organism evidence="2 3">
    <name type="scientific">Sphagnum troendelagicum</name>
    <dbReference type="NCBI Taxonomy" id="128251"/>
    <lineage>
        <taxon>Eukaryota</taxon>
        <taxon>Viridiplantae</taxon>
        <taxon>Streptophyta</taxon>
        <taxon>Embryophyta</taxon>
        <taxon>Bryophyta</taxon>
        <taxon>Sphagnophytina</taxon>
        <taxon>Sphagnopsida</taxon>
        <taxon>Sphagnales</taxon>
        <taxon>Sphagnaceae</taxon>
        <taxon>Sphagnum</taxon>
    </lineage>
</organism>
<feature type="domain" description="HD/PDEase" evidence="1">
    <location>
        <begin position="20"/>
        <end position="135"/>
    </location>
</feature>
<dbReference type="Gene3D" id="1.20.58.1910">
    <property type="match status" value="1"/>
</dbReference>
<dbReference type="Proteomes" id="UP001497512">
    <property type="component" value="Chromosome 10"/>
</dbReference>
<evidence type="ECO:0000313" key="2">
    <source>
        <dbReference type="EMBL" id="CAK9194715.1"/>
    </source>
</evidence>
<dbReference type="SUPFAM" id="SSF109604">
    <property type="entry name" value="HD-domain/PDEase-like"/>
    <property type="match status" value="1"/>
</dbReference>
<reference evidence="2" key="1">
    <citation type="submission" date="2024-02" db="EMBL/GenBank/DDBJ databases">
        <authorList>
            <consortium name="ELIXIR-Norway"/>
            <consortium name="Elixir Norway"/>
        </authorList>
    </citation>
    <scope>NUCLEOTIDE SEQUENCE</scope>
</reference>
<dbReference type="InterPro" id="IPR006674">
    <property type="entry name" value="HD_domain"/>
</dbReference>
<evidence type="ECO:0000313" key="3">
    <source>
        <dbReference type="Proteomes" id="UP001497512"/>
    </source>
</evidence>
<sequence>MVGVVAMAEELVHKVMGQWDSSHDPFHAFRVRDLALSLAKEEALPPNSLQIVELACLLHDIGKCKQGTESVADFLREQGVEAKSVEVILSIISSMGFKEELGGSLNHGQCSLEFAIVQDADRLDAIGAIGIARAFTYGGNRNHMIHDPDQAPRTNLTKMEYMHSDAKLTTLNHFHEKLLKLKGLMKTKAGKQRAEGRHKFMETYLQQFQGEWEGRL</sequence>
<gene>
    <name evidence="2" type="ORF">CSSPTR1EN2_LOCUS2664</name>
</gene>
<dbReference type="EMBL" id="OZ019902">
    <property type="protein sequence ID" value="CAK9194715.1"/>
    <property type="molecule type" value="Genomic_DNA"/>
</dbReference>
<dbReference type="InterPro" id="IPR003607">
    <property type="entry name" value="HD/PDEase_dom"/>
</dbReference>
<protein>
    <recommendedName>
        <fullName evidence="1">HD/PDEase domain-containing protein</fullName>
    </recommendedName>
</protein>
<proteinExistence type="predicted"/>